<feature type="transmembrane region" description="Helical" evidence="1">
    <location>
        <begin position="69"/>
        <end position="88"/>
    </location>
</feature>
<dbReference type="InterPro" id="IPR048147">
    <property type="entry name" value="CBO0543-like"/>
</dbReference>
<sequence>MSDKKILKIITILGICGWSFLFKKGPTKDWFLVYLFKTFITTMIDGPVVKKKLVSYPYRYFSKFFETNIVFDYLIFPLLCVLYSQFTYKLKPSKIIPSVFLFSAPMTIIHWWLERNTKLIKYGKRWTSFHTLGVLTITFWSSRAFIALIRFLNRKRNVPVNGGELF</sequence>
<feature type="transmembrane region" description="Helical" evidence="1">
    <location>
        <begin position="30"/>
        <end position="49"/>
    </location>
</feature>
<dbReference type="NCBIfam" id="NF041644">
    <property type="entry name" value="CBO0543_fam"/>
    <property type="match status" value="1"/>
</dbReference>
<organism evidence="2 3">
    <name type="scientific">Neobacillus bataviensis</name>
    <dbReference type="NCBI Taxonomy" id="220685"/>
    <lineage>
        <taxon>Bacteria</taxon>
        <taxon>Bacillati</taxon>
        <taxon>Bacillota</taxon>
        <taxon>Bacilli</taxon>
        <taxon>Bacillales</taxon>
        <taxon>Bacillaceae</taxon>
        <taxon>Neobacillus</taxon>
    </lineage>
</organism>
<accession>A0A561DCH5</accession>
<keyword evidence="3" id="KW-1185">Reference proteome</keyword>
<dbReference type="Proteomes" id="UP000319671">
    <property type="component" value="Unassembled WGS sequence"/>
</dbReference>
<proteinExistence type="predicted"/>
<keyword evidence="1" id="KW-0812">Transmembrane</keyword>
<keyword evidence="1" id="KW-1133">Transmembrane helix</keyword>
<dbReference type="AlphaFoldDB" id="A0A561DCH5"/>
<dbReference type="RefSeq" id="WP_144565609.1">
    <property type="nucleotide sequence ID" value="NZ_VIVN01000006.1"/>
</dbReference>
<keyword evidence="1" id="KW-0472">Membrane</keyword>
<evidence type="ECO:0000256" key="1">
    <source>
        <dbReference type="SAM" id="Phobius"/>
    </source>
</evidence>
<protein>
    <submittedName>
        <fullName evidence="2">Uncharacterized protein</fullName>
    </submittedName>
</protein>
<reference evidence="2 3" key="1">
    <citation type="submission" date="2019-06" db="EMBL/GenBank/DDBJ databases">
        <title>Sorghum-associated microbial communities from plants grown in Nebraska, USA.</title>
        <authorList>
            <person name="Schachtman D."/>
        </authorList>
    </citation>
    <scope>NUCLEOTIDE SEQUENCE [LARGE SCALE GENOMIC DNA]</scope>
    <source>
        <strain evidence="2 3">2482</strain>
    </source>
</reference>
<comment type="caution">
    <text evidence="2">The sequence shown here is derived from an EMBL/GenBank/DDBJ whole genome shotgun (WGS) entry which is preliminary data.</text>
</comment>
<evidence type="ECO:0000313" key="3">
    <source>
        <dbReference type="Proteomes" id="UP000319671"/>
    </source>
</evidence>
<gene>
    <name evidence="2" type="ORF">FB550_106105</name>
</gene>
<feature type="transmembrane region" description="Helical" evidence="1">
    <location>
        <begin position="133"/>
        <end position="152"/>
    </location>
</feature>
<dbReference type="EMBL" id="VIVN01000006">
    <property type="protein sequence ID" value="TWE01053.1"/>
    <property type="molecule type" value="Genomic_DNA"/>
</dbReference>
<name>A0A561DCH5_9BACI</name>
<evidence type="ECO:0000313" key="2">
    <source>
        <dbReference type="EMBL" id="TWE01053.1"/>
    </source>
</evidence>
<feature type="transmembrane region" description="Helical" evidence="1">
    <location>
        <begin position="95"/>
        <end position="113"/>
    </location>
</feature>